<dbReference type="PANTHER" id="PTHR37422">
    <property type="entry name" value="TEICHURONIC ACID BIOSYNTHESIS PROTEIN TUAE"/>
    <property type="match status" value="1"/>
</dbReference>
<evidence type="ECO:0000313" key="7">
    <source>
        <dbReference type="EMBL" id="OGG87662.1"/>
    </source>
</evidence>
<comment type="subcellular location">
    <subcellularLocation>
        <location evidence="1">Membrane</location>
        <topology evidence="1">Multi-pass membrane protein</topology>
    </subcellularLocation>
</comment>
<feature type="transmembrane region" description="Helical" evidence="5">
    <location>
        <begin position="46"/>
        <end position="65"/>
    </location>
</feature>
<dbReference type="EMBL" id="MFMW01000002">
    <property type="protein sequence ID" value="OGG87662.1"/>
    <property type="molecule type" value="Genomic_DNA"/>
</dbReference>
<organism evidence="7 8">
    <name type="scientific">Candidatus Kuenenbacteria bacterium RIFCSPHIGHO2_02_FULL_39_13</name>
    <dbReference type="NCBI Taxonomy" id="1798561"/>
    <lineage>
        <taxon>Bacteria</taxon>
        <taxon>Candidatus Kueneniibacteriota</taxon>
    </lineage>
</organism>
<reference evidence="7 8" key="1">
    <citation type="journal article" date="2016" name="Nat. Commun.">
        <title>Thousands of microbial genomes shed light on interconnected biogeochemical processes in an aquifer system.</title>
        <authorList>
            <person name="Anantharaman K."/>
            <person name="Brown C.T."/>
            <person name="Hug L.A."/>
            <person name="Sharon I."/>
            <person name="Castelle C.J."/>
            <person name="Probst A.J."/>
            <person name="Thomas B.C."/>
            <person name="Singh A."/>
            <person name="Wilkins M.J."/>
            <person name="Karaoz U."/>
            <person name="Brodie E.L."/>
            <person name="Williams K.H."/>
            <person name="Hubbard S.S."/>
            <person name="Banfield J.F."/>
        </authorList>
    </citation>
    <scope>NUCLEOTIDE SEQUENCE [LARGE SCALE GENOMIC DNA]</scope>
</reference>
<proteinExistence type="predicted"/>
<feature type="transmembrane region" description="Helical" evidence="5">
    <location>
        <begin position="216"/>
        <end position="234"/>
    </location>
</feature>
<dbReference type="STRING" id="1798561.A3B87_02925"/>
<dbReference type="Pfam" id="PF04932">
    <property type="entry name" value="Wzy_C"/>
    <property type="match status" value="1"/>
</dbReference>
<feature type="transmembrane region" description="Helical" evidence="5">
    <location>
        <begin position="77"/>
        <end position="96"/>
    </location>
</feature>
<keyword evidence="4 5" id="KW-0472">Membrane</keyword>
<feature type="domain" description="O-antigen ligase-related" evidence="6">
    <location>
        <begin position="226"/>
        <end position="373"/>
    </location>
</feature>
<evidence type="ECO:0000259" key="6">
    <source>
        <dbReference type="Pfam" id="PF04932"/>
    </source>
</evidence>
<keyword evidence="3 5" id="KW-1133">Transmembrane helix</keyword>
<dbReference type="InterPro" id="IPR051533">
    <property type="entry name" value="WaaL-like"/>
</dbReference>
<keyword evidence="2 5" id="KW-0812">Transmembrane</keyword>
<feature type="transmembrane region" description="Helical" evidence="5">
    <location>
        <begin position="191"/>
        <end position="209"/>
    </location>
</feature>
<evidence type="ECO:0000256" key="4">
    <source>
        <dbReference type="ARBA" id="ARBA00023136"/>
    </source>
</evidence>
<feature type="transmembrane region" description="Helical" evidence="5">
    <location>
        <begin position="358"/>
        <end position="380"/>
    </location>
</feature>
<protein>
    <recommendedName>
        <fullName evidence="6">O-antigen ligase-related domain-containing protein</fullName>
    </recommendedName>
</protein>
<dbReference type="Proteomes" id="UP000179136">
    <property type="component" value="Unassembled WGS sequence"/>
</dbReference>
<comment type="caution">
    <text evidence="7">The sequence shown here is derived from an EMBL/GenBank/DDBJ whole genome shotgun (WGS) entry which is preliminary data.</text>
</comment>
<feature type="transmembrane region" description="Helical" evidence="5">
    <location>
        <begin position="271"/>
        <end position="290"/>
    </location>
</feature>
<accession>A0A1F6FP72</accession>
<dbReference type="InterPro" id="IPR007016">
    <property type="entry name" value="O-antigen_ligase-rel_domated"/>
</dbReference>
<feature type="transmembrane region" description="Helical" evidence="5">
    <location>
        <begin position="389"/>
        <end position="404"/>
    </location>
</feature>
<sequence>MNKLLKLSKKLPEYLFYLFVFSLPWQTRWIFHDSFYQGEVFEYGRLSLYGFDIILIVSLLYCFIAELKNLTVKKLRIFNIILVLYCFIVLLSVIWADEKLIAWYWGMRMLLGWGLFCLIQKIDFSRLKLVIVVVVAGAMQGLLGIWQFLNQNVWQSKWLGMAGQNARDLGASVVEFGIERWLRAYGSLPHPNIYGALLVLSFIGVIYLVTKIKHKYHQLFLVFSSSFIALGILFSYSRAAWLGFGLVFIAGIIWLYKTVKDEWLKKFIKWLWLYLFLLLALFTLATWPIIKTRLHIGETTRLETISTVERSAGYRAAKEIIKDNLLLGVGVGNYADELKERYPDEPVWYIQPVHNVPLIIFGELGIMGFLMVILLSFYIIKLLFKKRDWSYLGLLIIVYCLLFFDHFWWTLSSGLYVLWLVMGLVFKERKEINIK</sequence>
<evidence type="ECO:0000256" key="3">
    <source>
        <dbReference type="ARBA" id="ARBA00022989"/>
    </source>
</evidence>
<feature type="transmembrane region" description="Helical" evidence="5">
    <location>
        <begin position="240"/>
        <end position="259"/>
    </location>
</feature>
<evidence type="ECO:0000256" key="1">
    <source>
        <dbReference type="ARBA" id="ARBA00004141"/>
    </source>
</evidence>
<evidence type="ECO:0000256" key="2">
    <source>
        <dbReference type="ARBA" id="ARBA00022692"/>
    </source>
</evidence>
<dbReference type="AlphaFoldDB" id="A0A1F6FP72"/>
<evidence type="ECO:0000256" key="5">
    <source>
        <dbReference type="SAM" id="Phobius"/>
    </source>
</evidence>
<dbReference type="GO" id="GO:0016020">
    <property type="term" value="C:membrane"/>
    <property type="evidence" value="ECO:0007669"/>
    <property type="project" value="UniProtKB-SubCell"/>
</dbReference>
<dbReference type="PANTHER" id="PTHR37422:SF13">
    <property type="entry name" value="LIPOPOLYSACCHARIDE BIOSYNTHESIS PROTEIN PA4999-RELATED"/>
    <property type="match status" value="1"/>
</dbReference>
<feature type="transmembrane region" description="Helical" evidence="5">
    <location>
        <begin position="129"/>
        <end position="149"/>
    </location>
</feature>
<feature type="transmembrane region" description="Helical" evidence="5">
    <location>
        <begin position="12"/>
        <end position="31"/>
    </location>
</feature>
<gene>
    <name evidence="7" type="ORF">A3B87_02925</name>
</gene>
<feature type="transmembrane region" description="Helical" evidence="5">
    <location>
        <begin position="102"/>
        <end position="122"/>
    </location>
</feature>
<name>A0A1F6FP72_9BACT</name>
<evidence type="ECO:0000313" key="8">
    <source>
        <dbReference type="Proteomes" id="UP000179136"/>
    </source>
</evidence>